<name>A0A557SRK4_9ARCH</name>
<sequence>MNSNIRNLGIMFVSFAMVVGVASMAPIQSVQAEWLDVDDFGCVGVNNCNPETCTDTSGVETGVDQTSSNNSGAASGVNSFTLAPVAPFTCSAGETEVEGTDVLPPTTLE</sequence>
<evidence type="ECO:0000313" key="1">
    <source>
        <dbReference type="EMBL" id="TVP39236.1"/>
    </source>
</evidence>
<gene>
    <name evidence="1" type="ORF">NARC_180047</name>
</gene>
<evidence type="ECO:0000313" key="2">
    <source>
        <dbReference type="Proteomes" id="UP000315289"/>
    </source>
</evidence>
<comment type="caution">
    <text evidence="1">The sequence shown here is derived from an EMBL/GenBank/DDBJ whole genome shotgun (WGS) entry which is preliminary data.</text>
</comment>
<dbReference type="Proteomes" id="UP000315289">
    <property type="component" value="Unassembled WGS sequence"/>
</dbReference>
<keyword evidence="2" id="KW-1185">Reference proteome</keyword>
<protein>
    <submittedName>
        <fullName evidence="1">Uncharacterized protein</fullName>
    </submittedName>
</protein>
<accession>A0A557SRK4</accession>
<reference evidence="1 2" key="1">
    <citation type="journal article" date="2019" name="Front. Microbiol.">
        <title>Ammonia Oxidation by the Arctic Terrestrial Thaumarchaeote Candidatus Nitrosocosmicus arcticus Is Stimulated by Increasing Temperatures.</title>
        <authorList>
            <person name="Alves R.J.E."/>
            <person name="Kerou M."/>
            <person name="Zappe A."/>
            <person name="Bittner R."/>
            <person name="Abby S.S."/>
            <person name="Schmidt H.A."/>
            <person name="Pfeifer K."/>
            <person name="Schleper C."/>
        </authorList>
    </citation>
    <scope>NUCLEOTIDE SEQUENCE [LARGE SCALE GENOMIC DNA]</scope>
    <source>
        <strain evidence="1 2">Kfb</strain>
    </source>
</reference>
<dbReference type="EMBL" id="VOAH01000018">
    <property type="protein sequence ID" value="TVP39236.1"/>
    <property type="molecule type" value="Genomic_DNA"/>
</dbReference>
<organism evidence="1 2">
    <name type="scientific">Candidatus Nitrosocosmicus arcticus</name>
    <dbReference type="NCBI Taxonomy" id="2035267"/>
    <lineage>
        <taxon>Archaea</taxon>
        <taxon>Nitrososphaerota</taxon>
        <taxon>Nitrososphaeria</taxon>
        <taxon>Nitrososphaerales</taxon>
        <taxon>Nitrososphaeraceae</taxon>
        <taxon>Candidatus Nitrosocosmicus</taxon>
    </lineage>
</organism>
<proteinExistence type="predicted"/>
<dbReference type="AlphaFoldDB" id="A0A557SRK4"/>